<dbReference type="SUPFAM" id="SSF46689">
    <property type="entry name" value="Homeodomain-like"/>
    <property type="match status" value="1"/>
</dbReference>
<comment type="caution">
    <text evidence="9">The sequence shown here is derived from an EMBL/GenBank/DDBJ whole genome shotgun (WGS) entry which is preliminary data.</text>
</comment>
<keyword evidence="3" id="KW-0677">Repeat</keyword>
<evidence type="ECO:0000256" key="4">
    <source>
        <dbReference type="ARBA" id="ARBA00022771"/>
    </source>
</evidence>
<keyword evidence="5" id="KW-0862">Zinc</keyword>
<keyword evidence="2" id="KW-0479">Metal-binding</keyword>
<name>A0AAV8W6V9_9CUCU</name>
<dbReference type="SUPFAM" id="SSF57667">
    <property type="entry name" value="beta-beta-alpha zinc fingers"/>
    <property type="match status" value="4"/>
</dbReference>
<dbReference type="InterPro" id="IPR013087">
    <property type="entry name" value="Znf_C2H2_type"/>
</dbReference>
<dbReference type="GO" id="GO:0008270">
    <property type="term" value="F:zinc ion binding"/>
    <property type="evidence" value="ECO:0007669"/>
    <property type="project" value="UniProtKB-KW"/>
</dbReference>
<dbReference type="AlphaFoldDB" id="A0AAV8W6V9"/>
<comment type="subcellular location">
    <subcellularLocation>
        <location evidence="1">Nucleus</location>
    </subcellularLocation>
</comment>
<evidence type="ECO:0000256" key="1">
    <source>
        <dbReference type="ARBA" id="ARBA00004123"/>
    </source>
</evidence>
<dbReference type="PROSITE" id="PS50157">
    <property type="entry name" value="ZINC_FINGER_C2H2_2"/>
    <property type="match status" value="4"/>
</dbReference>
<dbReference type="InterPro" id="IPR007889">
    <property type="entry name" value="HTH_Psq"/>
</dbReference>
<proteinExistence type="predicted"/>
<dbReference type="SMART" id="SM00355">
    <property type="entry name" value="ZnF_C2H2"/>
    <property type="match status" value="11"/>
</dbReference>
<evidence type="ECO:0000256" key="2">
    <source>
        <dbReference type="ARBA" id="ARBA00022723"/>
    </source>
</evidence>
<evidence type="ECO:0000259" key="8">
    <source>
        <dbReference type="PROSITE" id="PS50157"/>
    </source>
</evidence>
<organism evidence="9 10">
    <name type="scientific">Exocentrus adspersus</name>
    <dbReference type="NCBI Taxonomy" id="1586481"/>
    <lineage>
        <taxon>Eukaryota</taxon>
        <taxon>Metazoa</taxon>
        <taxon>Ecdysozoa</taxon>
        <taxon>Arthropoda</taxon>
        <taxon>Hexapoda</taxon>
        <taxon>Insecta</taxon>
        <taxon>Pterygota</taxon>
        <taxon>Neoptera</taxon>
        <taxon>Endopterygota</taxon>
        <taxon>Coleoptera</taxon>
        <taxon>Polyphaga</taxon>
        <taxon>Cucujiformia</taxon>
        <taxon>Chrysomeloidea</taxon>
        <taxon>Cerambycidae</taxon>
        <taxon>Lamiinae</taxon>
        <taxon>Acanthocinini</taxon>
        <taxon>Exocentrus</taxon>
    </lineage>
</organism>
<dbReference type="Pfam" id="PF13912">
    <property type="entry name" value="zf-C2H2_6"/>
    <property type="match status" value="1"/>
</dbReference>
<dbReference type="InterPro" id="IPR009057">
    <property type="entry name" value="Homeodomain-like_sf"/>
</dbReference>
<accession>A0AAV8W6V9</accession>
<feature type="domain" description="C2H2-type" evidence="8">
    <location>
        <begin position="682"/>
        <end position="704"/>
    </location>
</feature>
<evidence type="ECO:0000313" key="9">
    <source>
        <dbReference type="EMBL" id="KAJ8922306.1"/>
    </source>
</evidence>
<gene>
    <name evidence="9" type="ORF">NQ315_004248</name>
</gene>
<dbReference type="Gene3D" id="1.10.10.60">
    <property type="entry name" value="Homeodomain-like"/>
    <property type="match status" value="1"/>
</dbReference>
<dbReference type="EMBL" id="JANEYG010000007">
    <property type="protein sequence ID" value="KAJ8922306.1"/>
    <property type="molecule type" value="Genomic_DNA"/>
</dbReference>
<dbReference type="PROSITE" id="PS00028">
    <property type="entry name" value="ZINC_FINGER_C2H2_1"/>
    <property type="match status" value="7"/>
</dbReference>
<evidence type="ECO:0000256" key="7">
    <source>
        <dbReference type="SAM" id="MobiDB-lite"/>
    </source>
</evidence>
<evidence type="ECO:0000313" key="10">
    <source>
        <dbReference type="Proteomes" id="UP001159042"/>
    </source>
</evidence>
<dbReference type="GO" id="GO:0005634">
    <property type="term" value="C:nucleus"/>
    <property type="evidence" value="ECO:0007669"/>
    <property type="project" value="UniProtKB-SubCell"/>
</dbReference>
<dbReference type="InterPro" id="IPR036236">
    <property type="entry name" value="Znf_C2H2_sf"/>
</dbReference>
<evidence type="ECO:0000256" key="6">
    <source>
        <dbReference type="PROSITE-ProRule" id="PRU00042"/>
    </source>
</evidence>
<sequence>MNHFVAALEGPVFHSKRTKLNFEFMIPEHKTRRGNRGKWSLDMEKACEAVLAGTVSLRRAASLYSVPKSSLFDKVKALRRCNEVGVRIPSSFDVFGGRHFMSTGVTDVGFYQANHATHLSPAVSIQENVGSSLSGQVKSFQKQLPKQDNVTDISCGIFSGKVEKNLKVLIERKDSLDLTPRVLTKNLLQSGKRKCEKPTSVSCKILLQQQKTVPKRNLRLGGKINRSQGKTKPLDVTFCLICQESLKRIGYNAASVGVGSARKCGCCLKSYPTKELLKKHVFQFYYCYVCRVKCPCFPVSNCTLSTEPVSEEVPPQKEEPKKSSPPTTSNDVTEFVTTDFYCQACDAYVESAEELKQHTQYIYKAFFCDHCSEFFTDIHYCPPKYARCAFCKDLNRNIFNKPEEHPCFHTYKESDLNDFKDKGLIECEYCFKKVVEDDIERHRMVHEKGAIKRARNCEHCLAVFPNLIEYYQHCKAQHPEKPGICKICRISFPNFTEFMAHRQEKHLVEDVKCHVCQKKLSSYTLKRHMLRAHGDELAYKCSNCDEAFPYKQMLSIHRRVHQDKDEILKSKNTCLRCNLKFDKKIDYRRHRNKVHARKEMVCIYCGRMVNNMSDHIKRVHSTPVSLQCDTCGKSFPSKRNLIRHQLVHSNEFKHKCTVCNKGFKTRYSMRVHMRSHDEVKPFECCVCLKTFTTKQWRDKHLKTH</sequence>
<reference evidence="9 10" key="1">
    <citation type="journal article" date="2023" name="Insect Mol. Biol.">
        <title>Genome sequencing provides insights into the evolution of gene families encoding plant cell wall-degrading enzymes in longhorned beetles.</title>
        <authorList>
            <person name="Shin N.R."/>
            <person name="Okamura Y."/>
            <person name="Kirsch R."/>
            <person name="Pauchet Y."/>
        </authorList>
    </citation>
    <scope>NUCLEOTIDE SEQUENCE [LARGE SCALE GENOMIC DNA]</scope>
    <source>
        <strain evidence="9">EAD_L_NR</strain>
    </source>
</reference>
<feature type="domain" description="C2H2-type" evidence="8">
    <location>
        <begin position="539"/>
        <end position="566"/>
    </location>
</feature>
<dbReference type="PANTHER" id="PTHR24379">
    <property type="entry name" value="KRAB AND ZINC FINGER DOMAIN-CONTAINING"/>
    <property type="match status" value="1"/>
</dbReference>
<dbReference type="FunFam" id="3.30.160.60:FF:000100">
    <property type="entry name" value="Zinc finger 45-like"/>
    <property type="match status" value="1"/>
</dbReference>
<feature type="domain" description="C2H2-type" evidence="8">
    <location>
        <begin position="626"/>
        <end position="653"/>
    </location>
</feature>
<dbReference type="Proteomes" id="UP001159042">
    <property type="component" value="Unassembled WGS sequence"/>
</dbReference>
<dbReference type="GO" id="GO:0003677">
    <property type="term" value="F:DNA binding"/>
    <property type="evidence" value="ECO:0007669"/>
    <property type="project" value="InterPro"/>
</dbReference>
<feature type="domain" description="C2H2-type" evidence="8">
    <location>
        <begin position="654"/>
        <end position="681"/>
    </location>
</feature>
<dbReference type="Gene3D" id="3.30.160.60">
    <property type="entry name" value="Classic Zinc Finger"/>
    <property type="match status" value="3"/>
</dbReference>
<dbReference type="PANTHER" id="PTHR24379:SF121">
    <property type="entry name" value="C2H2-TYPE DOMAIN-CONTAINING PROTEIN"/>
    <property type="match status" value="1"/>
</dbReference>
<protein>
    <recommendedName>
        <fullName evidence="8">C2H2-type domain-containing protein</fullName>
    </recommendedName>
</protein>
<keyword evidence="10" id="KW-1185">Reference proteome</keyword>
<evidence type="ECO:0000256" key="5">
    <source>
        <dbReference type="ARBA" id="ARBA00022833"/>
    </source>
</evidence>
<dbReference type="Pfam" id="PF00096">
    <property type="entry name" value="zf-C2H2"/>
    <property type="match status" value="2"/>
</dbReference>
<dbReference type="Pfam" id="PF05225">
    <property type="entry name" value="HTH_psq"/>
    <property type="match status" value="1"/>
</dbReference>
<evidence type="ECO:0000256" key="3">
    <source>
        <dbReference type="ARBA" id="ARBA00022737"/>
    </source>
</evidence>
<keyword evidence="4 6" id="KW-0863">Zinc-finger</keyword>
<feature type="region of interest" description="Disordered" evidence="7">
    <location>
        <begin position="312"/>
        <end position="331"/>
    </location>
</feature>